<keyword evidence="2" id="KW-1185">Reference proteome</keyword>
<evidence type="ECO:0000313" key="1">
    <source>
        <dbReference type="EMBL" id="KAI5647606.1"/>
    </source>
</evidence>
<dbReference type="EMBL" id="CM044708">
    <property type="protein sequence ID" value="KAI5647606.1"/>
    <property type="molecule type" value="Genomic_DNA"/>
</dbReference>
<comment type="caution">
    <text evidence="1">The sequence shown here is derived from an EMBL/GenBank/DDBJ whole genome shotgun (WGS) entry which is preliminary data.</text>
</comment>
<sequence length="110" mass="12477">MRRSLELQCLHKSIPQHVHPVVWQPVCLMRLDRMGGNTLPKPELSQHPVRHVQLDTVKARNEPVPHGNPASPNLLSLVRFSVGCPAVYFHSYNLTWDAAGYMACKLQYPV</sequence>
<evidence type="ECO:0000313" key="2">
    <source>
        <dbReference type="Proteomes" id="UP001060085"/>
    </source>
</evidence>
<reference evidence="2" key="1">
    <citation type="journal article" date="2023" name="Nat. Plants">
        <title>Single-cell RNA sequencing provides a high-resolution roadmap for understanding the multicellular compartmentation of specialized metabolism.</title>
        <authorList>
            <person name="Sun S."/>
            <person name="Shen X."/>
            <person name="Li Y."/>
            <person name="Li Y."/>
            <person name="Wang S."/>
            <person name="Li R."/>
            <person name="Zhang H."/>
            <person name="Shen G."/>
            <person name="Guo B."/>
            <person name="Wei J."/>
            <person name="Xu J."/>
            <person name="St-Pierre B."/>
            <person name="Chen S."/>
            <person name="Sun C."/>
        </authorList>
    </citation>
    <scope>NUCLEOTIDE SEQUENCE [LARGE SCALE GENOMIC DNA]</scope>
</reference>
<organism evidence="1 2">
    <name type="scientific">Catharanthus roseus</name>
    <name type="common">Madagascar periwinkle</name>
    <name type="synonym">Vinca rosea</name>
    <dbReference type="NCBI Taxonomy" id="4058"/>
    <lineage>
        <taxon>Eukaryota</taxon>
        <taxon>Viridiplantae</taxon>
        <taxon>Streptophyta</taxon>
        <taxon>Embryophyta</taxon>
        <taxon>Tracheophyta</taxon>
        <taxon>Spermatophyta</taxon>
        <taxon>Magnoliopsida</taxon>
        <taxon>eudicotyledons</taxon>
        <taxon>Gunneridae</taxon>
        <taxon>Pentapetalae</taxon>
        <taxon>asterids</taxon>
        <taxon>lamiids</taxon>
        <taxon>Gentianales</taxon>
        <taxon>Apocynaceae</taxon>
        <taxon>Rauvolfioideae</taxon>
        <taxon>Vinceae</taxon>
        <taxon>Catharanthinae</taxon>
        <taxon>Catharanthus</taxon>
    </lineage>
</organism>
<accession>A0ACB9ZL98</accession>
<gene>
    <name evidence="1" type="ORF">M9H77_33611</name>
</gene>
<proteinExistence type="predicted"/>
<protein>
    <submittedName>
        <fullName evidence="1">Uncharacterized protein</fullName>
    </submittedName>
</protein>
<name>A0ACB9ZL98_CATRO</name>
<dbReference type="Proteomes" id="UP001060085">
    <property type="component" value="Linkage Group LG08"/>
</dbReference>